<evidence type="ECO:0000313" key="4">
    <source>
        <dbReference type="Proteomes" id="UP000000311"/>
    </source>
</evidence>
<feature type="chain" id="PRO_5003156883" description="Neurotransmitter-gated ion-channel ligand-binding domain-containing protein" evidence="1">
    <location>
        <begin position="25"/>
        <end position="122"/>
    </location>
</feature>
<evidence type="ECO:0000259" key="2">
    <source>
        <dbReference type="Pfam" id="PF02931"/>
    </source>
</evidence>
<keyword evidence="1" id="KW-0732">Signal</keyword>
<dbReference type="InterPro" id="IPR006202">
    <property type="entry name" value="Neur_chan_lig-bd"/>
</dbReference>
<gene>
    <name evidence="3" type="ORF">EAG_14854</name>
</gene>
<evidence type="ECO:0000313" key="3">
    <source>
        <dbReference type="EMBL" id="EFN71586.1"/>
    </source>
</evidence>
<dbReference type="Gene3D" id="2.70.170.10">
    <property type="entry name" value="Neurotransmitter-gated ion-channel ligand-binding domain"/>
    <property type="match status" value="1"/>
</dbReference>
<dbReference type="GO" id="GO:0005230">
    <property type="term" value="F:extracellular ligand-gated monoatomic ion channel activity"/>
    <property type="evidence" value="ECO:0007669"/>
    <property type="project" value="InterPro"/>
</dbReference>
<dbReference type="EMBL" id="GL436716">
    <property type="protein sequence ID" value="EFN71586.1"/>
    <property type="molecule type" value="Genomic_DNA"/>
</dbReference>
<proteinExistence type="predicted"/>
<dbReference type="Pfam" id="PF02931">
    <property type="entry name" value="Neur_chan_LBD"/>
    <property type="match status" value="1"/>
</dbReference>
<protein>
    <recommendedName>
        <fullName evidence="2">Neurotransmitter-gated ion-channel ligand-binding domain-containing protein</fullName>
    </recommendedName>
</protein>
<dbReference type="InParanoid" id="E2A4Q2"/>
<evidence type="ECO:0000256" key="1">
    <source>
        <dbReference type="SAM" id="SignalP"/>
    </source>
</evidence>
<dbReference type="SUPFAM" id="SSF63712">
    <property type="entry name" value="Nicotinic receptor ligand binding domain-like"/>
    <property type="match status" value="1"/>
</dbReference>
<dbReference type="OrthoDB" id="5975154at2759"/>
<reference evidence="3 4" key="1">
    <citation type="journal article" date="2010" name="Science">
        <title>Genomic comparison of the ants Camponotus floridanus and Harpegnathos saltator.</title>
        <authorList>
            <person name="Bonasio R."/>
            <person name="Zhang G."/>
            <person name="Ye C."/>
            <person name="Mutti N.S."/>
            <person name="Fang X."/>
            <person name="Qin N."/>
            <person name="Donahue G."/>
            <person name="Yang P."/>
            <person name="Li Q."/>
            <person name="Li C."/>
            <person name="Zhang P."/>
            <person name="Huang Z."/>
            <person name="Berger S.L."/>
            <person name="Reinberg D."/>
            <person name="Wang J."/>
            <person name="Liebig J."/>
        </authorList>
    </citation>
    <scope>NUCLEOTIDE SEQUENCE [LARGE SCALE GENOMIC DNA]</scope>
    <source>
        <strain evidence="4">C129</strain>
    </source>
</reference>
<dbReference type="InterPro" id="IPR036734">
    <property type="entry name" value="Neur_chan_lig-bd_sf"/>
</dbReference>
<dbReference type="GO" id="GO:0016020">
    <property type="term" value="C:membrane"/>
    <property type="evidence" value="ECO:0007669"/>
    <property type="project" value="InterPro"/>
</dbReference>
<dbReference type="Proteomes" id="UP000000311">
    <property type="component" value="Unassembled WGS sequence"/>
</dbReference>
<organism evidence="4">
    <name type="scientific">Camponotus floridanus</name>
    <name type="common">Florida carpenter ant</name>
    <dbReference type="NCBI Taxonomy" id="104421"/>
    <lineage>
        <taxon>Eukaryota</taxon>
        <taxon>Metazoa</taxon>
        <taxon>Ecdysozoa</taxon>
        <taxon>Arthropoda</taxon>
        <taxon>Hexapoda</taxon>
        <taxon>Insecta</taxon>
        <taxon>Pterygota</taxon>
        <taxon>Neoptera</taxon>
        <taxon>Endopterygota</taxon>
        <taxon>Hymenoptera</taxon>
        <taxon>Apocrita</taxon>
        <taxon>Aculeata</taxon>
        <taxon>Formicoidea</taxon>
        <taxon>Formicidae</taxon>
        <taxon>Formicinae</taxon>
        <taxon>Camponotus</taxon>
    </lineage>
</organism>
<dbReference type="AlphaFoldDB" id="E2A4Q2"/>
<accession>E2A4Q2</accession>
<name>E2A4Q2_CAMFO</name>
<feature type="signal peptide" evidence="1">
    <location>
        <begin position="1"/>
        <end position="24"/>
    </location>
</feature>
<sequence>MSLCLVLFLQYGLLLIIAFGNGVCDEHEYRLTKHLLDRYDAGVRPAKNSSQPLVVVFGLSLHHIIDVSCQITSSIDSIGVGMCGDNSEWSDMHIDFMCRPKSLILISHAIDAVCVCNLAALL</sequence>
<keyword evidence="4" id="KW-1185">Reference proteome</keyword>
<feature type="domain" description="Neurotransmitter-gated ion-channel ligand-binding" evidence="2">
    <location>
        <begin position="28"/>
        <end position="68"/>
    </location>
</feature>